<accession>A0A1E1M1N0</accession>
<evidence type="ECO:0000313" key="1">
    <source>
        <dbReference type="EMBL" id="CZT43002.1"/>
    </source>
</evidence>
<organism evidence="1 2">
    <name type="scientific">Rhynchosporium secalis</name>
    <name type="common">Barley scald fungus</name>
    <dbReference type="NCBI Taxonomy" id="38038"/>
    <lineage>
        <taxon>Eukaryota</taxon>
        <taxon>Fungi</taxon>
        <taxon>Dikarya</taxon>
        <taxon>Ascomycota</taxon>
        <taxon>Pezizomycotina</taxon>
        <taxon>Leotiomycetes</taxon>
        <taxon>Helotiales</taxon>
        <taxon>Ploettnerulaceae</taxon>
        <taxon>Rhynchosporium</taxon>
    </lineage>
</organism>
<reference evidence="2" key="1">
    <citation type="submission" date="2016-03" db="EMBL/GenBank/DDBJ databases">
        <authorList>
            <person name="Guldener U."/>
        </authorList>
    </citation>
    <scope>NUCLEOTIDE SEQUENCE [LARGE SCALE GENOMIC DNA]</scope>
</reference>
<dbReference type="EMBL" id="FJVC01000114">
    <property type="protein sequence ID" value="CZT43002.1"/>
    <property type="molecule type" value="Genomic_DNA"/>
</dbReference>
<gene>
    <name evidence="1" type="ORF">RSE6_02976</name>
</gene>
<dbReference type="AlphaFoldDB" id="A0A1E1M1N0"/>
<evidence type="ECO:0000313" key="2">
    <source>
        <dbReference type="Proteomes" id="UP000177625"/>
    </source>
</evidence>
<keyword evidence="2" id="KW-1185">Reference proteome</keyword>
<sequence>MENTRADRLSDSDMLSKPLFVPKGSDVPPHLSVSQLVPLPATQISVTLGTHAPHPVRRVSRLITKDYQKEKDAYKEKAVWCDPYAKIILPPKVGLITLAF</sequence>
<name>A0A1E1M1N0_RHYSE</name>
<dbReference type="Proteomes" id="UP000177625">
    <property type="component" value="Unassembled WGS sequence"/>
</dbReference>
<protein>
    <submittedName>
        <fullName evidence="1">Uncharacterized protein</fullName>
    </submittedName>
</protein>
<proteinExistence type="predicted"/>